<feature type="transmembrane region" description="Helical" evidence="9">
    <location>
        <begin position="169"/>
        <end position="187"/>
    </location>
</feature>
<dbReference type="EMBL" id="BMJB01000001">
    <property type="protein sequence ID" value="GGA59517.1"/>
    <property type="molecule type" value="Genomic_DNA"/>
</dbReference>
<evidence type="ECO:0000256" key="6">
    <source>
        <dbReference type="ARBA" id="ARBA00023004"/>
    </source>
</evidence>
<dbReference type="RefSeq" id="WP_188758066.1">
    <property type="nucleotide sequence ID" value="NZ_BMJB01000001.1"/>
</dbReference>
<keyword evidence="6" id="KW-0408">Iron</keyword>
<evidence type="ECO:0000256" key="2">
    <source>
        <dbReference type="ARBA" id="ARBA00022617"/>
    </source>
</evidence>
<comment type="caution">
    <text evidence="10">The sequence shown here is derived from an EMBL/GenBank/DDBJ whole genome shotgun (WGS) entry which is preliminary data.</text>
</comment>
<evidence type="ECO:0000313" key="10">
    <source>
        <dbReference type="EMBL" id="GGA59517.1"/>
    </source>
</evidence>
<comment type="subcellular location">
    <subcellularLocation>
        <location evidence="1">Membrane</location>
    </subcellularLocation>
</comment>
<dbReference type="InterPro" id="IPR000701">
    <property type="entry name" value="SuccDH_FuR_B_TM-su"/>
</dbReference>
<dbReference type="GO" id="GO:0016020">
    <property type="term" value="C:membrane"/>
    <property type="evidence" value="ECO:0007669"/>
    <property type="project" value="UniProtKB-SubCell"/>
</dbReference>
<keyword evidence="4" id="KW-0479">Metal-binding</keyword>
<feature type="transmembrane region" description="Helical" evidence="9">
    <location>
        <begin position="123"/>
        <end position="141"/>
    </location>
</feature>
<evidence type="ECO:0000313" key="11">
    <source>
        <dbReference type="Proteomes" id="UP000648801"/>
    </source>
</evidence>
<protein>
    <recommendedName>
        <fullName evidence="12">Succinate dehydrogenase</fullName>
    </recommendedName>
</protein>
<feature type="region of interest" description="Disordered" evidence="8">
    <location>
        <begin position="1"/>
        <end position="21"/>
    </location>
</feature>
<feature type="transmembrane region" description="Helical" evidence="9">
    <location>
        <begin position="208"/>
        <end position="231"/>
    </location>
</feature>
<evidence type="ECO:0000256" key="7">
    <source>
        <dbReference type="ARBA" id="ARBA00023136"/>
    </source>
</evidence>
<evidence type="ECO:0008006" key="12">
    <source>
        <dbReference type="Google" id="ProtNLM"/>
    </source>
</evidence>
<name>A0A916RK89_9BACT</name>
<evidence type="ECO:0000256" key="3">
    <source>
        <dbReference type="ARBA" id="ARBA00022692"/>
    </source>
</evidence>
<evidence type="ECO:0000256" key="1">
    <source>
        <dbReference type="ARBA" id="ARBA00004370"/>
    </source>
</evidence>
<dbReference type="AlphaFoldDB" id="A0A916RK89"/>
<reference evidence="10" key="2">
    <citation type="submission" date="2020-09" db="EMBL/GenBank/DDBJ databases">
        <authorList>
            <person name="Sun Q."/>
            <person name="Zhou Y."/>
        </authorList>
    </citation>
    <scope>NUCLEOTIDE SEQUENCE</scope>
    <source>
        <strain evidence="10">CGMCC 1.15447</strain>
    </source>
</reference>
<keyword evidence="7 9" id="KW-0472">Membrane</keyword>
<keyword evidence="2" id="KW-0349">Heme</keyword>
<dbReference type="Gene3D" id="1.20.1300.10">
    <property type="entry name" value="Fumarate reductase/succinate dehydrogenase, transmembrane subunit"/>
    <property type="match status" value="1"/>
</dbReference>
<organism evidence="10 11">
    <name type="scientific">Edaphobacter acidisoli</name>
    <dbReference type="NCBI Taxonomy" id="2040573"/>
    <lineage>
        <taxon>Bacteria</taxon>
        <taxon>Pseudomonadati</taxon>
        <taxon>Acidobacteriota</taxon>
        <taxon>Terriglobia</taxon>
        <taxon>Terriglobales</taxon>
        <taxon>Acidobacteriaceae</taxon>
        <taxon>Edaphobacter</taxon>
    </lineage>
</organism>
<evidence type="ECO:0000256" key="8">
    <source>
        <dbReference type="SAM" id="MobiDB-lite"/>
    </source>
</evidence>
<proteinExistence type="predicted"/>
<dbReference type="GO" id="GO:0046872">
    <property type="term" value="F:metal ion binding"/>
    <property type="evidence" value="ECO:0007669"/>
    <property type="project" value="UniProtKB-KW"/>
</dbReference>
<sequence>MATAASPASPATPPPQGIKGGVQPLRAGEGNSYFWRKLHSLTGIVPIGAFLIEHIISNFETVHGPLAYAKQVLFLNSLPLVRVLEWTLIFIPLAYHALYGVYIAVRGRNNVNVYPWAGNRMYLSQRVTGIIALLYIVYHVWTQRFSGVSLPEHPGAAFAKVQHELANPWILAVYVIAMIATTWHFAYGTWLFAAKWGITPGDKARKKFGYVCALGGIILCLMGLASIYAVVTAPPAPDDVMPMQTSSLTRPAPTTVKPGATNPIEPEQT</sequence>
<evidence type="ECO:0000256" key="5">
    <source>
        <dbReference type="ARBA" id="ARBA00022989"/>
    </source>
</evidence>
<dbReference type="InterPro" id="IPR034804">
    <property type="entry name" value="SQR/QFR_C/D"/>
</dbReference>
<accession>A0A916RK89</accession>
<reference evidence="10" key="1">
    <citation type="journal article" date="2014" name="Int. J. Syst. Evol. Microbiol.">
        <title>Complete genome sequence of Corynebacterium casei LMG S-19264T (=DSM 44701T), isolated from a smear-ripened cheese.</title>
        <authorList>
            <consortium name="US DOE Joint Genome Institute (JGI-PGF)"/>
            <person name="Walter F."/>
            <person name="Albersmeier A."/>
            <person name="Kalinowski J."/>
            <person name="Ruckert C."/>
        </authorList>
    </citation>
    <scope>NUCLEOTIDE SEQUENCE</scope>
    <source>
        <strain evidence="10">CGMCC 1.15447</strain>
    </source>
</reference>
<dbReference type="Proteomes" id="UP000648801">
    <property type="component" value="Unassembled WGS sequence"/>
</dbReference>
<evidence type="ECO:0000256" key="9">
    <source>
        <dbReference type="SAM" id="Phobius"/>
    </source>
</evidence>
<feature type="region of interest" description="Disordered" evidence="8">
    <location>
        <begin position="242"/>
        <end position="269"/>
    </location>
</feature>
<keyword evidence="11" id="KW-1185">Reference proteome</keyword>
<evidence type="ECO:0000256" key="4">
    <source>
        <dbReference type="ARBA" id="ARBA00022723"/>
    </source>
</evidence>
<gene>
    <name evidence="10" type="ORF">GCM10011507_08710</name>
</gene>
<keyword evidence="3 9" id="KW-0812">Transmembrane</keyword>
<feature type="transmembrane region" description="Helical" evidence="9">
    <location>
        <begin position="83"/>
        <end position="102"/>
    </location>
</feature>
<dbReference type="SUPFAM" id="SSF81343">
    <property type="entry name" value="Fumarate reductase respiratory complex transmembrane subunits"/>
    <property type="match status" value="1"/>
</dbReference>
<keyword evidence="5 9" id="KW-1133">Transmembrane helix</keyword>
<dbReference type="Pfam" id="PF01127">
    <property type="entry name" value="Sdh_cyt"/>
    <property type="match status" value="1"/>
</dbReference>